<evidence type="ECO:0000313" key="2">
    <source>
        <dbReference type="EMBL" id="KAF4405517.1"/>
    </source>
</evidence>
<feature type="signal peptide" evidence="1">
    <location>
        <begin position="1"/>
        <end position="40"/>
    </location>
</feature>
<dbReference type="Proteomes" id="UP000621266">
    <property type="component" value="Unassembled WGS sequence"/>
</dbReference>
<dbReference type="RefSeq" id="WP_156207720.1">
    <property type="nucleotide sequence ID" value="NZ_WHPN01000416.1"/>
</dbReference>
<feature type="chain" id="PRO_5046537817" description="Gram-positive cocci surface proteins LPxTG domain-containing protein" evidence="1">
    <location>
        <begin position="41"/>
        <end position="202"/>
    </location>
</feature>
<sequence length="202" mass="19529">MPKPVRPMRGTRSTRAVTLAALGAAASVSVAVIGAPPALAAPVPAQPAAALSPVAAPGAAADAPPGPAAVAEPSAVAPGGTVALEIKGCGTRTGTAASKAFGEIRLQPADLRASRLFGSATVRTYAEPGSHQVRFRCGTDGRVATTPLVVSADGVEAAGNDTFAGLTATTGTAAGGVLLAAAAGAGVYVFRRRARAAGTPAE</sequence>
<protein>
    <recommendedName>
        <fullName evidence="4">Gram-positive cocci surface proteins LPxTG domain-containing protein</fullName>
    </recommendedName>
</protein>
<accession>A0ABQ7FE74</accession>
<proteinExistence type="predicted"/>
<name>A0ABQ7FE74_9ACTN</name>
<gene>
    <name evidence="2" type="ORF">GCU69_29770</name>
</gene>
<evidence type="ECO:0008006" key="4">
    <source>
        <dbReference type="Google" id="ProtNLM"/>
    </source>
</evidence>
<organism evidence="2 3">
    <name type="scientific">Streptomyces lycii</name>
    <dbReference type="NCBI Taxonomy" id="2654337"/>
    <lineage>
        <taxon>Bacteria</taxon>
        <taxon>Bacillati</taxon>
        <taxon>Actinomycetota</taxon>
        <taxon>Actinomycetes</taxon>
        <taxon>Kitasatosporales</taxon>
        <taxon>Streptomycetaceae</taxon>
        <taxon>Streptomyces</taxon>
    </lineage>
</organism>
<keyword evidence="3" id="KW-1185">Reference proteome</keyword>
<keyword evidence="1" id="KW-0732">Signal</keyword>
<evidence type="ECO:0000256" key="1">
    <source>
        <dbReference type="SAM" id="SignalP"/>
    </source>
</evidence>
<dbReference type="EMBL" id="WHPN01000416">
    <property type="protein sequence ID" value="KAF4405517.1"/>
    <property type="molecule type" value="Genomic_DNA"/>
</dbReference>
<evidence type="ECO:0000313" key="3">
    <source>
        <dbReference type="Proteomes" id="UP000621266"/>
    </source>
</evidence>
<reference evidence="2 3" key="1">
    <citation type="submission" date="2019-10" db="EMBL/GenBank/DDBJ databases">
        <title>Streptomyces tenebrisbrunneis sp.nov., an endogenous actinomycete isolated from of Lycium ruthenicum.</title>
        <authorList>
            <person name="Ma L."/>
        </authorList>
    </citation>
    <scope>NUCLEOTIDE SEQUENCE [LARGE SCALE GENOMIC DNA]</scope>
    <source>
        <strain evidence="2 3">TRM 66187</strain>
    </source>
</reference>
<comment type="caution">
    <text evidence="2">The sequence shown here is derived from an EMBL/GenBank/DDBJ whole genome shotgun (WGS) entry which is preliminary data.</text>
</comment>